<evidence type="ECO:0000256" key="1">
    <source>
        <dbReference type="SAM" id="Coils"/>
    </source>
</evidence>
<keyword evidence="3" id="KW-1185">Reference proteome</keyword>
<dbReference type="GeneID" id="94288849"/>
<dbReference type="OrthoDB" id="264823at2759"/>
<dbReference type="RefSeq" id="XP_067754929.1">
    <property type="nucleotide sequence ID" value="XM_067898772.1"/>
</dbReference>
<comment type="caution">
    <text evidence="2">The sequence shown here is derived from an EMBL/GenBank/DDBJ whole genome shotgun (WGS) entry which is preliminary data.</text>
</comment>
<keyword evidence="1" id="KW-0175">Coiled coil</keyword>
<dbReference type="AlphaFoldDB" id="A0A836L2N7"/>
<sequence length="290" mass="32343">MSTLRRCNPCGRLTTLSLCPHCGIHTVHYAATLKDVIRLVDGSDLTSSAAHTPLTDLPLTITDIDALAMQGITVSADTILSAERDVTTRSVAELEAILSSLRRENDGLRKKLQCSRRQILRSAMDVRDLHASYKQMRQESLNHIDELNRENMRLKTMLQAQNSNNEPVNVPLLQQPTPTAADAHLPSSPHLTSSPRVSVVSQSMEEDIPGLNAEVVSLRSALALKTQHLDDLWERAERAEHCVEDLLRRLELTKNIVRNESSNSIRLSRHLESVGRPPEDIVSFMAQRDS</sequence>
<gene>
    <name evidence="2" type="ORF">JKF63_02748</name>
</gene>
<feature type="coiled-coil region" evidence="1">
    <location>
        <begin position="91"/>
        <end position="164"/>
    </location>
</feature>
<evidence type="ECO:0000313" key="3">
    <source>
        <dbReference type="Proteomes" id="UP000674318"/>
    </source>
</evidence>
<name>A0A836L2N7_9TRYP</name>
<accession>A0A836L2N7</accession>
<reference evidence="2 3" key="1">
    <citation type="submission" date="2021-02" db="EMBL/GenBank/DDBJ databases">
        <title>Porcisia hertigi Genome sequencing and assembly.</title>
        <authorList>
            <person name="Almutairi H."/>
            <person name="Gatherer D."/>
        </authorList>
    </citation>
    <scope>NUCLEOTIDE SEQUENCE [LARGE SCALE GENOMIC DNA]</scope>
    <source>
        <strain evidence="2 3">C119</strain>
    </source>
</reference>
<organism evidence="2 3">
    <name type="scientific">Porcisia hertigi</name>
    <dbReference type="NCBI Taxonomy" id="2761500"/>
    <lineage>
        <taxon>Eukaryota</taxon>
        <taxon>Discoba</taxon>
        <taxon>Euglenozoa</taxon>
        <taxon>Kinetoplastea</taxon>
        <taxon>Metakinetoplastina</taxon>
        <taxon>Trypanosomatida</taxon>
        <taxon>Trypanosomatidae</taxon>
        <taxon>Leishmaniinae</taxon>
        <taxon>Porcisia</taxon>
    </lineage>
</organism>
<dbReference type="KEGG" id="phet:94288849"/>
<protein>
    <submittedName>
        <fullName evidence="2">Uncharacterized protein</fullName>
    </submittedName>
</protein>
<dbReference type="EMBL" id="JAFJZO010000032">
    <property type="protein sequence ID" value="KAG5496446.1"/>
    <property type="molecule type" value="Genomic_DNA"/>
</dbReference>
<dbReference type="Proteomes" id="UP000674318">
    <property type="component" value="Chromosome 32"/>
</dbReference>
<proteinExistence type="predicted"/>
<evidence type="ECO:0000313" key="2">
    <source>
        <dbReference type="EMBL" id="KAG5496446.1"/>
    </source>
</evidence>